<reference evidence="1" key="1">
    <citation type="journal article" date="2021" name="Nat. Commun.">
        <title>Genetic determinants of endophytism in the Arabidopsis root mycobiome.</title>
        <authorList>
            <person name="Mesny F."/>
            <person name="Miyauchi S."/>
            <person name="Thiergart T."/>
            <person name="Pickel B."/>
            <person name="Atanasova L."/>
            <person name="Karlsson M."/>
            <person name="Huettel B."/>
            <person name="Barry K.W."/>
            <person name="Haridas S."/>
            <person name="Chen C."/>
            <person name="Bauer D."/>
            <person name="Andreopoulos W."/>
            <person name="Pangilinan J."/>
            <person name="LaButti K."/>
            <person name="Riley R."/>
            <person name="Lipzen A."/>
            <person name="Clum A."/>
            <person name="Drula E."/>
            <person name="Henrissat B."/>
            <person name="Kohler A."/>
            <person name="Grigoriev I.V."/>
            <person name="Martin F.M."/>
            <person name="Hacquard S."/>
        </authorList>
    </citation>
    <scope>NUCLEOTIDE SEQUENCE</scope>
    <source>
        <strain evidence="1">MPI-CAGE-CH-0235</strain>
    </source>
</reference>
<accession>A0A8K0T1I4</accession>
<organism evidence="1 2">
    <name type="scientific">Stachybotrys elegans</name>
    <dbReference type="NCBI Taxonomy" id="80388"/>
    <lineage>
        <taxon>Eukaryota</taxon>
        <taxon>Fungi</taxon>
        <taxon>Dikarya</taxon>
        <taxon>Ascomycota</taxon>
        <taxon>Pezizomycotina</taxon>
        <taxon>Sordariomycetes</taxon>
        <taxon>Hypocreomycetidae</taxon>
        <taxon>Hypocreales</taxon>
        <taxon>Stachybotryaceae</taxon>
        <taxon>Stachybotrys</taxon>
    </lineage>
</organism>
<dbReference type="EMBL" id="JAGPNK010000002">
    <property type="protein sequence ID" value="KAH7326218.1"/>
    <property type="molecule type" value="Genomic_DNA"/>
</dbReference>
<dbReference type="AlphaFoldDB" id="A0A8K0T1I4"/>
<comment type="caution">
    <text evidence="1">The sequence shown here is derived from an EMBL/GenBank/DDBJ whole genome shotgun (WGS) entry which is preliminary data.</text>
</comment>
<dbReference type="OrthoDB" id="4510061at2759"/>
<evidence type="ECO:0000313" key="2">
    <source>
        <dbReference type="Proteomes" id="UP000813444"/>
    </source>
</evidence>
<proteinExistence type="predicted"/>
<sequence length="179" mass="20347">MDGLNPYRTARVAEILADFQTLQYYIAAAPAEPDNSDDYYTEGWGTLRQCAIDGQNILDVAADTSVPVASGEDEQQKAELKQVLLDAYSRRHEAQKIYLRQGAAQRWVKFREQALQGGRPNSSNRSPLRACDHHLRAELAAITDEYVYSQLQASDAGKNRWLAEDPSLRSVLRWLRHRR</sequence>
<gene>
    <name evidence="1" type="ORF">B0I35DRAFT_129145</name>
</gene>
<name>A0A8K0T1I4_9HYPO</name>
<dbReference type="Proteomes" id="UP000813444">
    <property type="component" value="Unassembled WGS sequence"/>
</dbReference>
<evidence type="ECO:0000313" key="1">
    <source>
        <dbReference type="EMBL" id="KAH7326218.1"/>
    </source>
</evidence>
<keyword evidence="2" id="KW-1185">Reference proteome</keyword>
<protein>
    <submittedName>
        <fullName evidence="1">Uncharacterized protein</fullName>
    </submittedName>
</protein>